<evidence type="ECO:0000256" key="2">
    <source>
        <dbReference type="ARBA" id="ARBA00023015"/>
    </source>
</evidence>
<evidence type="ECO:0000256" key="5">
    <source>
        <dbReference type="PROSITE-ProRule" id="PRU00335"/>
    </source>
</evidence>
<feature type="DNA-binding region" description="H-T-H motif" evidence="5">
    <location>
        <begin position="31"/>
        <end position="50"/>
    </location>
</feature>
<reference evidence="8 9" key="2">
    <citation type="journal article" date="2021" name="Int. J. Food Microbiol.">
        <title>Safety demonstration of a microbial species for use in the food chain: Weissella confusa.</title>
        <authorList>
            <person name="Bourdichon F."/>
            <person name="Patrone V."/>
            <person name="Fontana A."/>
            <person name="Milani G."/>
            <person name="Morelli L."/>
        </authorList>
    </citation>
    <scope>NUCLEOTIDE SEQUENCE [LARGE SCALE GENOMIC DNA]</scope>
    <source>
        <strain evidence="7">CCUG 30943</strain>
        <strain evidence="8 9">CCUG 43002</strain>
    </source>
</reference>
<evidence type="ECO:0000313" key="7">
    <source>
        <dbReference type="EMBL" id="MBJ7633189.1"/>
    </source>
</evidence>
<evidence type="ECO:0000313" key="9">
    <source>
        <dbReference type="Proteomes" id="UP000728106"/>
    </source>
</evidence>
<keyword evidence="3 5" id="KW-0238">DNA-binding</keyword>
<evidence type="ECO:0000256" key="3">
    <source>
        <dbReference type="ARBA" id="ARBA00023125"/>
    </source>
</evidence>
<evidence type="ECO:0000259" key="6">
    <source>
        <dbReference type="PROSITE" id="PS50977"/>
    </source>
</evidence>
<dbReference type="InterPro" id="IPR050109">
    <property type="entry name" value="HTH-type_TetR-like_transc_reg"/>
</dbReference>
<name>A0A4Z0RI65_WEICO</name>
<organism evidence="8 9">
    <name type="scientific">Weissella confusa</name>
    <name type="common">Lactobacillus confusus</name>
    <dbReference type="NCBI Taxonomy" id="1583"/>
    <lineage>
        <taxon>Bacteria</taxon>
        <taxon>Bacillati</taxon>
        <taxon>Bacillota</taxon>
        <taxon>Bacilli</taxon>
        <taxon>Lactobacillales</taxon>
        <taxon>Lactobacillaceae</taxon>
        <taxon>Weissella</taxon>
    </lineage>
</organism>
<dbReference type="SUPFAM" id="SSF46689">
    <property type="entry name" value="Homeodomain-like"/>
    <property type="match status" value="1"/>
</dbReference>
<accession>A0A4Z0RI65</accession>
<dbReference type="PANTHER" id="PTHR30055">
    <property type="entry name" value="HTH-TYPE TRANSCRIPTIONAL REGULATOR RUTR"/>
    <property type="match status" value="1"/>
</dbReference>
<dbReference type="GO" id="GO:0000976">
    <property type="term" value="F:transcription cis-regulatory region binding"/>
    <property type="evidence" value="ECO:0007669"/>
    <property type="project" value="TreeGrafter"/>
</dbReference>
<protein>
    <submittedName>
        <fullName evidence="8">TetR/AcrR family transcriptional regulator</fullName>
    </submittedName>
</protein>
<feature type="domain" description="HTH tetR-type" evidence="6">
    <location>
        <begin position="8"/>
        <end position="68"/>
    </location>
</feature>
<evidence type="ECO:0000256" key="4">
    <source>
        <dbReference type="ARBA" id="ARBA00023163"/>
    </source>
</evidence>
<comment type="caution">
    <text evidence="8">The sequence shown here is derived from an EMBL/GenBank/DDBJ whole genome shotgun (WGS) entry which is preliminary data.</text>
</comment>
<keyword evidence="1" id="KW-0678">Repressor</keyword>
<evidence type="ECO:0000313" key="8">
    <source>
        <dbReference type="EMBL" id="MBJ7639524.1"/>
    </source>
</evidence>
<gene>
    <name evidence="8" type="ORF">HAU20_09030</name>
    <name evidence="7" type="ORF">HAU43_08870</name>
</gene>
<sequence length="215" mass="24603">MNREEKKALTRRQIIDVATRLFRQHGIHNTDLKTIATEAGVSVVTFYKYFDSKEALIGTIAAEQLNTLFDQIMAITNQTDLRFIEKIKAFAQLSQQKQQEIANTFGDEMMQLLEKDDSAVRAVAESRRDEFFEAIIEQGRDEGFFTTNVSTTAIRVYIDMFVTYPNVQASLASNSDLTRRELDAQLEELFFFGLMGSVDAAHRDQLNEIRKQQKG</sequence>
<dbReference type="InterPro" id="IPR009057">
    <property type="entry name" value="Homeodomain-like_sf"/>
</dbReference>
<keyword evidence="2" id="KW-0805">Transcription regulation</keyword>
<dbReference type="AlphaFoldDB" id="A0A4Z0RI65"/>
<dbReference type="InterPro" id="IPR001647">
    <property type="entry name" value="HTH_TetR"/>
</dbReference>
<dbReference type="GO" id="GO:0003700">
    <property type="term" value="F:DNA-binding transcription factor activity"/>
    <property type="evidence" value="ECO:0007669"/>
    <property type="project" value="TreeGrafter"/>
</dbReference>
<dbReference type="PANTHER" id="PTHR30055:SF175">
    <property type="entry name" value="HTH-TYPE TRANSCRIPTIONAL REPRESSOR KSTR2"/>
    <property type="match status" value="1"/>
</dbReference>
<dbReference type="Pfam" id="PF00440">
    <property type="entry name" value="TetR_N"/>
    <property type="match status" value="1"/>
</dbReference>
<keyword evidence="4" id="KW-0804">Transcription</keyword>
<dbReference type="RefSeq" id="WP_003607761.1">
    <property type="nucleotide sequence ID" value="NZ_ALXH01000093.1"/>
</dbReference>
<dbReference type="Proteomes" id="UP000728106">
    <property type="component" value="Unassembled WGS sequence"/>
</dbReference>
<dbReference type="EMBL" id="JAAOCX010000012">
    <property type="protein sequence ID" value="MBJ7633189.1"/>
    <property type="molecule type" value="Genomic_DNA"/>
</dbReference>
<dbReference type="PROSITE" id="PS50977">
    <property type="entry name" value="HTH_TETR_2"/>
    <property type="match status" value="1"/>
</dbReference>
<dbReference type="PRINTS" id="PR00455">
    <property type="entry name" value="HTHTETR"/>
</dbReference>
<dbReference type="Proteomes" id="UP000808038">
    <property type="component" value="Unassembled WGS sequence"/>
</dbReference>
<dbReference type="Gene3D" id="1.10.357.10">
    <property type="entry name" value="Tetracycline Repressor, domain 2"/>
    <property type="match status" value="1"/>
</dbReference>
<evidence type="ECO:0000256" key="1">
    <source>
        <dbReference type="ARBA" id="ARBA00022491"/>
    </source>
</evidence>
<keyword evidence="9" id="KW-1185">Reference proteome</keyword>
<reference evidence="8" key="1">
    <citation type="submission" date="2020-02" db="EMBL/GenBank/DDBJ databases">
        <authorList>
            <person name="Fontana A."/>
            <person name="Patrone V."/>
            <person name="Morelli L."/>
        </authorList>
    </citation>
    <scope>NUCLEOTIDE SEQUENCE</scope>
    <source>
        <strain evidence="7">CCUG 30943</strain>
        <strain evidence="8">CCUG 43002</strain>
    </source>
</reference>
<dbReference type="EMBL" id="JAAOCP010000011">
    <property type="protein sequence ID" value="MBJ7639524.1"/>
    <property type="molecule type" value="Genomic_DNA"/>
</dbReference>
<proteinExistence type="predicted"/>